<evidence type="ECO:0000313" key="3">
    <source>
        <dbReference type="Proteomes" id="UP001597459"/>
    </source>
</evidence>
<dbReference type="CDD" id="cd04301">
    <property type="entry name" value="NAT_SF"/>
    <property type="match status" value="1"/>
</dbReference>
<dbReference type="EC" id="2.3.1.-" evidence="2"/>
<feature type="domain" description="N-acetyltransferase" evidence="1">
    <location>
        <begin position="1"/>
        <end position="146"/>
    </location>
</feature>
<protein>
    <submittedName>
        <fullName evidence="2">GNAT family N-acetyltransferase</fullName>
        <ecNumber evidence="2">2.3.1.-</ecNumber>
    </submittedName>
</protein>
<sequence>MELRRLNLDEEMLVKKVVQLGNKNSRTLGLLPEGAIRNHIEKGFLFISVNSENNLYGYVLFSVTQKKRNIRIIHLCVEEEHRGKRIAKKLLDFLKEQFLDKLRGISLSCREDYVEASQFWERYGFKPVQRKRSRSKEEKYLIVWWYDFGSVDLFSNLIEETNSIKAVLDANIIIKARDKCEDGAGVKYLFSDWLNEVDYYYAPEIFNEINRDEDKLRAKKTRQYLQNFLQIKFKPDLRDSIYNQICKIVPGDSLNDKSDKLQLSECLAAEIEYFITTDKNVLEAYDSIFEKYGVQVLTPTDFILEIDEVNNKTNYYSSRLAGVNSEYKPIQSLETGKLIETFLAKEQSEKKHHLREIITSLSGDVKNSRTMIVGDNEGNSIGVWAGKICGDRLEIKLLRTKKGKLSDILFKQLVYRLVNLSIEKNKRYLFVIDEYLANSHKNIMSTLGFFKKGNNWIKLIDVGVVNSSQYFTKKNITEGYLRIDTVTNWLKSGSDAYKLQLERRLFPLKFSDIDIPTYIIPIRPYWASELFDYYSANQNIFGVKPELSWNRENVYYRSVKPITEEFPSRILWYVSKGQSNNNSRCSSIVGCSYLDEMVTGKPKDLFRRYKRFGVYEWKHIYELAGHDIEKDIKALEFSDTEVFKQVIPLEKVKEVFMKNGRKSNTFACPVKVNNTIFNQIYILGTK</sequence>
<evidence type="ECO:0000313" key="2">
    <source>
        <dbReference type="EMBL" id="MFD2589718.1"/>
    </source>
</evidence>
<keyword evidence="3" id="KW-1185">Reference proteome</keyword>
<dbReference type="Pfam" id="PF13673">
    <property type="entry name" value="Acetyltransf_10"/>
    <property type="match status" value="1"/>
</dbReference>
<dbReference type="RefSeq" id="WP_378258399.1">
    <property type="nucleotide sequence ID" value="NZ_JBHSJV010000001.1"/>
</dbReference>
<dbReference type="GO" id="GO:0016746">
    <property type="term" value="F:acyltransferase activity"/>
    <property type="evidence" value="ECO:0007669"/>
    <property type="project" value="UniProtKB-KW"/>
</dbReference>
<keyword evidence="2" id="KW-0012">Acyltransferase</keyword>
<dbReference type="SUPFAM" id="SSF55729">
    <property type="entry name" value="Acyl-CoA N-acyltransferases (Nat)"/>
    <property type="match status" value="1"/>
</dbReference>
<comment type="caution">
    <text evidence="2">The sequence shown here is derived from an EMBL/GenBank/DDBJ whole genome shotgun (WGS) entry which is preliminary data.</text>
</comment>
<gene>
    <name evidence="2" type="ORF">ACFSTE_02680</name>
</gene>
<dbReference type="InterPro" id="IPR016181">
    <property type="entry name" value="Acyl_CoA_acyltransferase"/>
</dbReference>
<proteinExistence type="predicted"/>
<organism evidence="2 3">
    <name type="scientific">Aquimarina hainanensis</name>
    <dbReference type="NCBI Taxonomy" id="1578017"/>
    <lineage>
        <taxon>Bacteria</taxon>
        <taxon>Pseudomonadati</taxon>
        <taxon>Bacteroidota</taxon>
        <taxon>Flavobacteriia</taxon>
        <taxon>Flavobacteriales</taxon>
        <taxon>Flavobacteriaceae</taxon>
        <taxon>Aquimarina</taxon>
    </lineage>
</organism>
<accession>A0ABW5N686</accession>
<dbReference type="EMBL" id="JBHULX010000001">
    <property type="protein sequence ID" value="MFD2589718.1"/>
    <property type="molecule type" value="Genomic_DNA"/>
</dbReference>
<keyword evidence="2" id="KW-0808">Transferase</keyword>
<name>A0ABW5N686_9FLAO</name>
<evidence type="ECO:0000259" key="1">
    <source>
        <dbReference type="PROSITE" id="PS51186"/>
    </source>
</evidence>
<dbReference type="PROSITE" id="PS51186">
    <property type="entry name" value="GNAT"/>
    <property type="match status" value="1"/>
</dbReference>
<reference evidence="3" key="1">
    <citation type="journal article" date="2019" name="Int. J. Syst. Evol. Microbiol.">
        <title>The Global Catalogue of Microorganisms (GCM) 10K type strain sequencing project: providing services to taxonomists for standard genome sequencing and annotation.</title>
        <authorList>
            <consortium name="The Broad Institute Genomics Platform"/>
            <consortium name="The Broad Institute Genome Sequencing Center for Infectious Disease"/>
            <person name="Wu L."/>
            <person name="Ma J."/>
        </authorList>
    </citation>
    <scope>NUCLEOTIDE SEQUENCE [LARGE SCALE GENOMIC DNA]</scope>
    <source>
        <strain evidence="3">KCTC 42423</strain>
    </source>
</reference>
<dbReference type="Gene3D" id="3.40.630.30">
    <property type="match status" value="1"/>
</dbReference>
<dbReference type="InterPro" id="IPR000182">
    <property type="entry name" value="GNAT_dom"/>
</dbReference>
<dbReference type="Proteomes" id="UP001597459">
    <property type="component" value="Unassembled WGS sequence"/>
</dbReference>